<keyword evidence="3" id="KW-1185">Reference proteome</keyword>
<evidence type="ECO:0000313" key="2">
    <source>
        <dbReference type="Ensembl" id="ENSUAMP00000027843.1"/>
    </source>
</evidence>
<dbReference type="STRING" id="9643.ENSUAMP00000027843"/>
<protein>
    <submittedName>
        <fullName evidence="2">Uncharacterized protein</fullName>
    </submittedName>
</protein>
<accession>A0A452S6R0</accession>
<organism evidence="2 3">
    <name type="scientific">Ursus americanus</name>
    <name type="common">American black bear</name>
    <name type="synonym">Euarctos americanus</name>
    <dbReference type="NCBI Taxonomy" id="9643"/>
    <lineage>
        <taxon>Eukaryota</taxon>
        <taxon>Metazoa</taxon>
        <taxon>Chordata</taxon>
        <taxon>Craniata</taxon>
        <taxon>Vertebrata</taxon>
        <taxon>Euteleostomi</taxon>
        <taxon>Mammalia</taxon>
        <taxon>Eutheria</taxon>
        <taxon>Laurasiatheria</taxon>
        <taxon>Carnivora</taxon>
        <taxon>Caniformia</taxon>
        <taxon>Ursidae</taxon>
        <taxon>Ursus</taxon>
    </lineage>
</organism>
<dbReference type="GeneTree" id="ENSGT00940000155925"/>
<proteinExistence type="predicted"/>
<reference evidence="2" key="2">
    <citation type="submission" date="2025-08" db="UniProtKB">
        <authorList>
            <consortium name="Ensembl"/>
        </authorList>
    </citation>
    <scope>IDENTIFICATION</scope>
</reference>
<evidence type="ECO:0000313" key="3">
    <source>
        <dbReference type="Proteomes" id="UP000291022"/>
    </source>
</evidence>
<name>A0A452S6R0_URSAM</name>
<dbReference type="Proteomes" id="UP000291022">
    <property type="component" value="Unassembled WGS sequence"/>
</dbReference>
<sequence>MQPQSVQGLGKISEEPSTSSEERASLIKKEIHGSLPHLAEPSVPYRGAVFAMDPRNGYMEPHYRKWVLPRRPRSGSHGRLGVRAHACCLNYWAGMNLYQCLTYCPVFVFLLLRPVHSSL</sequence>
<reference evidence="3" key="1">
    <citation type="submission" date="2016-06" db="EMBL/GenBank/DDBJ databases">
        <title>De novo assembly and RNA-Seq shows season-dependent expression and editing in black bear kidneys.</title>
        <authorList>
            <person name="Korstanje R."/>
            <person name="Srivastava A."/>
            <person name="Sarsani V.K."/>
            <person name="Sheehan S.M."/>
            <person name="Seger R.L."/>
            <person name="Barter M.E."/>
            <person name="Lindqvist C."/>
            <person name="Brody L.C."/>
            <person name="Mullikin J.C."/>
        </authorList>
    </citation>
    <scope>NUCLEOTIDE SEQUENCE [LARGE SCALE GENOMIC DNA]</scope>
</reference>
<evidence type="ECO:0000256" key="1">
    <source>
        <dbReference type="SAM" id="MobiDB-lite"/>
    </source>
</evidence>
<dbReference type="AlphaFoldDB" id="A0A452S6R0"/>
<feature type="region of interest" description="Disordered" evidence="1">
    <location>
        <begin position="1"/>
        <end position="25"/>
    </location>
</feature>
<dbReference type="Ensembl" id="ENSUAMT00000031107.1">
    <property type="protein sequence ID" value="ENSUAMP00000027843.1"/>
    <property type="gene ID" value="ENSUAMG00000021528.1"/>
</dbReference>
<reference evidence="2" key="3">
    <citation type="submission" date="2025-09" db="UniProtKB">
        <authorList>
            <consortium name="Ensembl"/>
        </authorList>
    </citation>
    <scope>IDENTIFICATION</scope>
</reference>